<keyword evidence="2" id="KW-0812">Transmembrane</keyword>
<name>A0A9Q5I023_SANBA</name>
<feature type="compositionally biased region" description="Low complexity" evidence="1">
    <location>
        <begin position="316"/>
        <end position="325"/>
    </location>
</feature>
<evidence type="ECO:0000313" key="4">
    <source>
        <dbReference type="Proteomes" id="UP000757232"/>
    </source>
</evidence>
<feature type="compositionally biased region" description="Basic and acidic residues" evidence="1">
    <location>
        <begin position="204"/>
        <end position="215"/>
    </location>
</feature>
<evidence type="ECO:0000256" key="1">
    <source>
        <dbReference type="SAM" id="MobiDB-lite"/>
    </source>
</evidence>
<proteinExistence type="predicted"/>
<feature type="transmembrane region" description="Helical" evidence="2">
    <location>
        <begin position="86"/>
        <end position="105"/>
    </location>
</feature>
<protein>
    <submittedName>
        <fullName evidence="3">Uncharacterized protein</fullName>
    </submittedName>
</protein>
<keyword evidence="2" id="KW-0472">Membrane</keyword>
<feature type="region of interest" description="Disordered" evidence="1">
    <location>
        <begin position="263"/>
        <end position="372"/>
    </location>
</feature>
<keyword evidence="4" id="KW-1185">Reference proteome</keyword>
<feature type="transmembrane region" description="Helical" evidence="2">
    <location>
        <begin position="53"/>
        <end position="74"/>
    </location>
</feature>
<keyword evidence="2" id="KW-1133">Transmembrane helix</keyword>
<dbReference type="EMBL" id="LNZH02000166">
    <property type="protein sequence ID" value="OCB89000.1"/>
    <property type="molecule type" value="Genomic_DNA"/>
</dbReference>
<evidence type="ECO:0000313" key="3">
    <source>
        <dbReference type="EMBL" id="OCB89000.1"/>
    </source>
</evidence>
<feature type="compositionally biased region" description="Basic and acidic residues" evidence="1">
    <location>
        <begin position="363"/>
        <end position="372"/>
    </location>
</feature>
<dbReference type="AlphaFoldDB" id="A0A9Q5I023"/>
<evidence type="ECO:0000256" key="2">
    <source>
        <dbReference type="SAM" id="Phobius"/>
    </source>
</evidence>
<feature type="compositionally biased region" description="Polar residues" evidence="1">
    <location>
        <begin position="275"/>
        <end position="289"/>
    </location>
</feature>
<feature type="transmembrane region" description="Helical" evidence="2">
    <location>
        <begin position="26"/>
        <end position="47"/>
    </location>
</feature>
<gene>
    <name evidence="3" type="ORF">A7U60_g3807</name>
</gene>
<reference evidence="3" key="1">
    <citation type="submission" date="2016-06" db="EMBL/GenBank/DDBJ databases">
        <title>Draft Genome sequence of the fungus Inonotus baumii.</title>
        <authorList>
            <person name="Zhu H."/>
            <person name="Lin W."/>
        </authorList>
    </citation>
    <scope>NUCLEOTIDE SEQUENCE</scope>
    <source>
        <strain evidence="3">821</strain>
    </source>
</reference>
<sequence>MKPRNYCCCAIPVMNAGIYASLVEQFTLGLLVGILALATPSIVGASVPGIAKIVLAIICFVAAGVQIFGFLGVFKEKAIMFRRYTTIHIMLTVAAFAVAATWIIISAARHDTALQDCESDFFSNSTTTTTGTDTLDEGETLCNIFTWVTVGLMGGLWLLLAIMQFYLYTVLCSYGTGQRRDHDQYKSIYSVTGVESGAIPLADRADPWDARPSVDDDREATVPLARDVGRGTGHARNDSAASVSTILAEKPQMEARSIYSERASATGGDAYPPQRQGTYASTRNSSVDSNPPYGGAGGFSYPSNVYTHDPQPTPQAFGSGANYFGGNSGYGYGNTNPNDLAKPGNTQAHPAEGMFGRKTSRLQKVDRRDYEY</sequence>
<feature type="region of interest" description="Disordered" evidence="1">
    <location>
        <begin position="204"/>
        <end position="247"/>
    </location>
</feature>
<feature type="transmembrane region" description="Helical" evidence="2">
    <location>
        <begin position="144"/>
        <end position="171"/>
    </location>
</feature>
<organism evidence="3 4">
    <name type="scientific">Sanghuangporus baumii</name>
    <name type="common">Phellinus baumii</name>
    <dbReference type="NCBI Taxonomy" id="108892"/>
    <lineage>
        <taxon>Eukaryota</taxon>
        <taxon>Fungi</taxon>
        <taxon>Dikarya</taxon>
        <taxon>Basidiomycota</taxon>
        <taxon>Agaricomycotina</taxon>
        <taxon>Agaricomycetes</taxon>
        <taxon>Hymenochaetales</taxon>
        <taxon>Hymenochaetaceae</taxon>
        <taxon>Sanghuangporus</taxon>
    </lineage>
</organism>
<dbReference type="OrthoDB" id="2552042at2759"/>
<accession>A0A9Q5I023</accession>
<comment type="caution">
    <text evidence="3">The sequence shown here is derived from an EMBL/GenBank/DDBJ whole genome shotgun (WGS) entry which is preliminary data.</text>
</comment>
<dbReference type="Proteomes" id="UP000757232">
    <property type="component" value="Unassembled WGS sequence"/>
</dbReference>